<dbReference type="GO" id="GO:0005524">
    <property type="term" value="F:ATP binding"/>
    <property type="evidence" value="ECO:0007669"/>
    <property type="project" value="UniProtKB-UniRule"/>
</dbReference>
<feature type="region of interest" description="Disordered" evidence="20">
    <location>
        <begin position="1329"/>
        <end position="1352"/>
    </location>
</feature>
<comment type="similarity">
    <text evidence="3">Belongs to the disease resistance NB-LRR family.</text>
</comment>
<dbReference type="InterPro" id="IPR055414">
    <property type="entry name" value="LRR_R13L4/SHOC2-like"/>
</dbReference>
<keyword evidence="11 19" id="KW-0067">ATP-binding</keyword>
<feature type="domain" description="Protein kinase" evidence="21">
    <location>
        <begin position="31"/>
        <end position="313"/>
    </location>
</feature>
<dbReference type="Gene3D" id="3.80.10.10">
    <property type="entry name" value="Ribonuclease Inhibitor"/>
    <property type="match status" value="1"/>
</dbReference>
<dbReference type="GO" id="GO:0043565">
    <property type="term" value="F:sequence-specific DNA binding"/>
    <property type="evidence" value="ECO:0007669"/>
    <property type="project" value="InterPro"/>
</dbReference>
<proteinExistence type="inferred from homology"/>
<reference evidence="23" key="1">
    <citation type="submission" date="2023-07" db="EMBL/GenBank/DDBJ databases">
        <title>A chromosome-level genome assembly of Lolium multiflorum.</title>
        <authorList>
            <person name="Chen Y."/>
            <person name="Copetti D."/>
            <person name="Kolliker R."/>
            <person name="Studer B."/>
        </authorList>
    </citation>
    <scope>NUCLEOTIDE SEQUENCE</scope>
    <source>
        <strain evidence="23">02402/16</strain>
        <tissue evidence="23">Leaf</tissue>
    </source>
</reference>
<dbReference type="PROSITE" id="PS00108">
    <property type="entry name" value="PROTEIN_KINASE_ST"/>
    <property type="match status" value="1"/>
</dbReference>
<dbReference type="Gene3D" id="3.30.200.20">
    <property type="entry name" value="Phosphorylase Kinase, domain 1"/>
    <property type="match status" value="1"/>
</dbReference>
<evidence type="ECO:0000256" key="19">
    <source>
        <dbReference type="PROSITE-ProRule" id="PRU10141"/>
    </source>
</evidence>
<keyword evidence="8 19" id="KW-0547">Nucleotide-binding</keyword>
<dbReference type="Pfam" id="PF03106">
    <property type="entry name" value="WRKY"/>
    <property type="match status" value="2"/>
</dbReference>
<evidence type="ECO:0000256" key="10">
    <source>
        <dbReference type="ARBA" id="ARBA00022821"/>
    </source>
</evidence>
<dbReference type="GO" id="GO:0043531">
    <property type="term" value="F:ADP binding"/>
    <property type="evidence" value="ECO:0007669"/>
    <property type="project" value="InterPro"/>
</dbReference>
<organism evidence="23 24">
    <name type="scientific">Lolium multiflorum</name>
    <name type="common">Italian ryegrass</name>
    <name type="synonym">Lolium perenne subsp. multiflorum</name>
    <dbReference type="NCBI Taxonomy" id="4521"/>
    <lineage>
        <taxon>Eukaryota</taxon>
        <taxon>Viridiplantae</taxon>
        <taxon>Streptophyta</taxon>
        <taxon>Embryophyta</taxon>
        <taxon>Tracheophyta</taxon>
        <taxon>Spermatophyta</taxon>
        <taxon>Magnoliopsida</taxon>
        <taxon>Liliopsida</taxon>
        <taxon>Poales</taxon>
        <taxon>Poaceae</taxon>
        <taxon>BOP clade</taxon>
        <taxon>Pooideae</taxon>
        <taxon>Poodae</taxon>
        <taxon>Poeae</taxon>
        <taxon>Poeae Chloroplast Group 2 (Poeae type)</taxon>
        <taxon>Loliodinae</taxon>
        <taxon>Loliinae</taxon>
        <taxon>Lolium</taxon>
    </lineage>
</organism>
<dbReference type="Gene3D" id="1.20.5.4130">
    <property type="match status" value="1"/>
</dbReference>
<evidence type="ECO:0000256" key="9">
    <source>
        <dbReference type="ARBA" id="ARBA00022777"/>
    </source>
</evidence>
<evidence type="ECO:0000256" key="11">
    <source>
        <dbReference type="ARBA" id="ARBA00022840"/>
    </source>
</evidence>
<keyword evidence="10" id="KW-0611">Plant defense</keyword>
<evidence type="ECO:0000259" key="21">
    <source>
        <dbReference type="PROSITE" id="PS50011"/>
    </source>
</evidence>
<evidence type="ECO:0000256" key="7">
    <source>
        <dbReference type="ARBA" id="ARBA00022737"/>
    </source>
</evidence>
<keyword evidence="12" id="KW-1133">Transmembrane helix</keyword>
<evidence type="ECO:0000256" key="14">
    <source>
        <dbReference type="ARBA" id="ARBA00023054"/>
    </source>
</evidence>
<evidence type="ECO:0000256" key="4">
    <source>
        <dbReference type="ARBA" id="ARBA00022614"/>
    </source>
</evidence>
<feature type="compositionally biased region" description="Basic and acidic residues" evidence="20">
    <location>
        <begin position="1337"/>
        <end position="1352"/>
    </location>
</feature>
<keyword evidence="16" id="KW-0472">Membrane</keyword>
<dbReference type="PRINTS" id="PR00364">
    <property type="entry name" value="DISEASERSIST"/>
</dbReference>
<dbReference type="InterPro" id="IPR036576">
    <property type="entry name" value="WRKY_dom_sf"/>
</dbReference>
<sequence>MENTTLNRLHHTSGATSQFEFALLEQITDNFSKDRVIGRGAYGVVYKGVMDNGETIAVKKLSYMPPDHVSGKQFHNECTNLMRVQHQNIVRLVGYCNETHHKSIELTGELVFCKENKRALCFEYLQGGSLDKHVSDEPCSLDWDTCYKIIKGVCEGLNHLHNGYKDPIFHLDLKPGNILLGNDMIPKIGDYGLSRLFSTTKTCTTTTPLGTMGYTPPEFVDNQEISSKYDVFSLGVVIIHMMAGRKHYYDRVDTPSKFIAFVCENWEKRLHAMMWSHASQEIKTCIEIALRCVRSDRQERPTISKIVDDLNRIDIAKLPLTCKGDIAPKPKMVGVSQRIPVVIPATDILTSAQRESRNVPPTKGITIIANREWNEGGNQVDALMKGDLVEAPVYALVDAMFRLPGKLDALLVCHGHMLPRGTADEISLIKQDLEKTVAILQEHDESRAHDHAMMVKCLTKEARELAYDMEDSVDQYEHAAGTRRWILSPRRKKYKITGRGRKITTWLSEKLKWRLWMANKIREFSMRSQETLQRCSLFDLGSSTASTSTGCAPVFGSWHPTPYGEPVGIDASLKKLEAWLDKDGEQKLKMVSVVGSGGVGKTTLANELYRRIGRQFECRAFVRTSRKPDVRKLLISMLSQFRPHQTPPTWKVHRLIGDIRTHLQDKRYLVVIDNIWDTQTWDIISRALPDGNLCCGILMTTEVEDLSLKCCGFESKYVFTMKALGHDDSSKLFFNTAFGPKYQCPPELSEVANNIIRKCAGFPLAVVTVASLLVRWMGKPERWDYVNKSLGYDMSTNPTLEGMKQVLNVSYNNLPQHLKACVMYLSIYQDGDIIQKDDLVKQWIAEGFIHAIEGKDSEEISRSYFDELISSRMIQPVHINDNDDVLSCVVHYMVLDFVRHKSIQENFVTAIDHCQTTARFSDQVRRLSLHFGNAEAAPPTNMRLSQVRTLAFFGVLKCMPSVVDFGLLQVLSLHLWGDDDEESINFDLTRISELFRLKYLHIKCNVTLNVQQIHMRALQCLETLKIDSRVSAAPLDIVRSPGLLHLSLPIETNLPNYIGQMTSLCTLRYFDISLNSTENIQSLGELTNLRDLQLTCSTLPSCYLKRKMDSMSSIIAKLSNLRSLTLKHSSIPDVGSSLSISCDGLSIISSVPAFLRRFEWLPHICSFSSLPQWIGHLDKLCILKIGVKELARNDIDVLMGLPALTVLSLYVSTKPVEKIVFNKTGFSVLKYFKFTCSVPWVEFETDAMPNLRKLKLGFDAHGADQHSTIPVGIEQLSGLKEISAKIGGAGADDHDRTAAELALSYAIKMHPACPIFNIQRVDRVFTSSDDYNSGLQEEEHPITEEDSDEQHQVLQKDSREDVIENVHGRKKQLKWNKQVRVSSSQDAKGADGFRWQKYGEKNIPRSKYPISYYSCVYTYMENCPAKKKMQRMDGDPMVFDTTYLEKHTCRHGMNFQLQTGHAQSSVSIGVKAEGSVHGHENMTRQRKSLPGWSTKVRVSSLGDNGPLDDGFSWRKYGQKDILGCRYTRGYFRCSHRNNQGCPASKHVQRTDIDPLLFDVVYRGEHTCAQSAHSLPQPRQEQSSASIRIDASTATSGSLVTHEEMSGSVAGVGRFMSPATSGGHATWEEARRRSTSIVGFMSPATHNSCEVASGTGSRTGSCLVSPAMSESTVACSMVSGSMAGSCSAPVEADSGTDELLDLDRAEEIFPGNHVHEELDIGCLAPPSSPKSPD</sequence>
<evidence type="ECO:0000256" key="18">
    <source>
        <dbReference type="ARBA" id="ARBA00023242"/>
    </source>
</evidence>
<keyword evidence="6" id="KW-0812">Transmembrane</keyword>
<keyword evidence="18" id="KW-0539">Nucleus</keyword>
<keyword evidence="13" id="KW-0805">Transcription regulation</keyword>
<keyword evidence="4" id="KW-0433">Leucine-rich repeat</keyword>
<keyword evidence="7" id="KW-0677">Repeat</keyword>
<dbReference type="FunFam" id="3.30.200.20:FF:000465">
    <property type="entry name" value="Cysteine-rich receptor-like protein kinase 6"/>
    <property type="match status" value="1"/>
</dbReference>
<dbReference type="Gene3D" id="2.20.25.80">
    <property type="entry name" value="WRKY domain"/>
    <property type="match status" value="2"/>
</dbReference>
<dbReference type="Proteomes" id="UP001231189">
    <property type="component" value="Unassembled WGS sequence"/>
</dbReference>
<keyword evidence="5" id="KW-0808">Transferase</keyword>
<dbReference type="SUPFAM" id="SSF52540">
    <property type="entry name" value="P-loop containing nucleoside triphosphate hydrolases"/>
    <property type="match status" value="1"/>
</dbReference>
<evidence type="ECO:0000256" key="15">
    <source>
        <dbReference type="ARBA" id="ARBA00023125"/>
    </source>
</evidence>
<dbReference type="PROSITE" id="PS50811">
    <property type="entry name" value="WRKY"/>
    <property type="match status" value="2"/>
</dbReference>
<evidence type="ECO:0000256" key="2">
    <source>
        <dbReference type="ARBA" id="ARBA00004162"/>
    </source>
</evidence>
<dbReference type="Pfam" id="PF18052">
    <property type="entry name" value="Rx_N"/>
    <property type="match status" value="1"/>
</dbReference>
<dbReference type="SUPFAM" id="SSF52058">
    <property type="entry name" value="L domain-like"/>
    <property type="match status" value="1"/>
</dbReference>
<name>A0AAD8RX35_LOLMU</name>
<dbReference type="PANTHER" id="PTHR45707">
    <property type="entry name" value="C2 CALCIUM/LIPID-BINDING PLANT PHOSPHORIBOSYLTRANSFERASE FAMILY PROTEIN"/>
    <property type="match status" value="1"/>
</dbReference>
<evidence type="ECO:0000313" key="23">
    <source>
        <dbReference type="EMBL" id="KAK1632860.1"/>
    </source>
</evidence>
<dbReference type="GO" id="GO:0005886">
    <property type="term" value="C:plasma membrane"/>
    <property type="evidence" value="ECO:0007669"/>
    <property type="project" value="UniProtKB-SubCell"/>
</dbReference>
<protein>
    <submittedName>
        <fullName evidence="23">Uncharacterized protein</fullName>
    </submittedName>
</protein>
<dbReference type="Pfam" id="PF00931">
    <property type="entry name" value="NB-ARC"/>
    <property type="match status" value="1"/>
</dbReference>
<gene>
    <name evidence="23" type="ORF">QYE76_007175</name>
</gene>
<evidence type="ECO:0000256" key="13">
    <source>
        <dbReference type="ARBA" id="ARBA00023015"/>
    </source>
</evidence>
<dbReference type="FunFam" id="1.10.510.10:FF:000870">
    <property type="entry name" value="OSJNBa0016N04.16-like protein"/>
    <property type="match status" value="1"/>
</dbReference>
<evidence type="ECO:0000256" key="16">
    <source>
        <dbReference type="ARBA" id="ARBA00023136"/>
    </source>
</evidence>
<dbReference type="SMART" id="SM00774">
    <property type="entry name" value="WRKY"/>
    <property type="match status" value="2"/>
</dbReference>
<evidence type="ECO:0000256" key="12">
    <source>
        <dbReference type="ARBA" id="ARBA00022989"/>
    </source>
</evidence>
<keyword evidence="24" id="KW-1185">Reference proteome</keyword>
<dbReference type="GO" id="GO:0009626">
    <property type="term" value="P:plant-type hypersensitive response"/>
    <property type="evidence" value="ECO:0007669"/>
    <property type="project" value="UniProtKB-ARBA"/>
</dbReference>
<dbReference type="SMART" id="SM00220">
    <property type="entry name" value="S_TKc"/>
    <property type="match status" value="1"/>
</dbReference>
<feature type="binding site" evidence="19">
    <location>
        <position position="60"/>
    </location>
    <ligand>
        <name>ATP</name>
        <dbReference type="ChEBI" id="CHEBI:30616"/>
    </ligand>
</feature>
<dbReference type="InterPro" id="IPR042197">
    <property type="entry name" value="Apaf_helical"/>
</dbReference>
<dbReference type="PANTHER" id="PTHR45707:SF46">
    <property type="entry name" value="PROTEIN KINASE DOMAIN-CONTAINING PROTEIN"/>
    <property type="match status" value="1"/>
</dbReference>
<dbReference type="InterPro" id="IPR000719">
    <property type="entry name" value="Prot_kinase_dom"/>
</dbReference>
<dbReference type="GO" id="GO:0002758">
    <property type="term" value="P:innate immune response-activating signaling pathway"/>
    <property type="evidence" value="ECO:0007669"/>
    <property type="project" value="UniProtKB-ARBA"/>
</dbReference>
<evidence type="ECO:0000256" key="17">
    <source>
        <dbReference type="ARBA" id="ARBA00023163"/>
    </source>
</evidence>
<dbReference type="GO" id="GO:0005634">
    <property type="term" value="C:nucleus"/>
    <property type="evidence" value="ECO:0007669"/>
    <property type="project" value="UniProtKB-SubCell"/>
</dbReference>
<dbReference type="EMBL" id="JAUUTY010000005">
    <property type="protein sequence ID" value="KAK1632860.1"/>
    <property type="molecule type" value="Genomic_DNA"/>
</dbReference>
<dbReference type="GO" id="GO:0003700">
    <property type="term" value="F:DNA-binding transcription factor activity"/>
    <property type="evidence" value="ECO:0007669"/>
    <property type="project" value="InterPro"/>
</dbReference>
<evidence type="ECO:0000256" key="5">
    <source>
        <dbReference type="ARBA" id="ARBA00022679"/>
    </source>
</evidence>
<dbReference type="InterPro" id="IPR002182">
    <property type="entry name" value="NB-ARC"/>
</dbReference>
<dbReference type="InterPro" id="IPR003657">
    <property type="entry name" value="WRKY_dom"/>
</dbReference>
<evidence type="ECO:0000256" key="1">
    <source>
        <dbReference type="ARBA" id="ARBA00004123"/>
    </source>
</evidence>
<keyword evidence="9" id="KW-0418">Kinase</keyword>
<dbReference type="GO" id="GO:0042742">
    <property type="term" value="P:defense response to bacterium"/>
    <property type="evidence" value="ECO:0007669"/>
    <property type="project" value="UniProtKB-ARBA"/>
</dbReference>
<dbReference type="InterPro" id="IPR027417">
    <property type="entry name" value="P-loop_NTPase"/>
</dbReference>
<dbReference type="Pfam" id="PF00069">
    <property type="entry name" value="Pkinase"/>
    <property type="match status" value="1"/>
</dbReference>
<feature type="domain" description="WRKY" evidence="22">
    <location>
        <begin position="1502"/>
        <end position="1565"/>
    </location>
</feature>
<comment type="subcellular location">
    <subcellularLocation>
        <location evidence="2">Cell membrane</location>
        <topology evidence="2">Single-pass membrane protein</topology>
    </subcellularLocation>
    <subcellularLocation>
        <location evidence="1">Nucleus</location>
    </subcellularLocation>
</comment>
<dbReference type="InterPro" id="IPR017441">
    <property type="entry name" value="Protein_kinase_ATP_BS"/>
</dbReference>
<dbReference type="InterPro" id="IPR011009">
    <property type="entry name" value="Kinase-like_dom_sf"/>
</dbReference>
<dbReference type="FunFam" id="1.10.10.10:FF:000322">
    <property type="entry name" value="Probable disease resistance protein At1g63360"/>
    <property type="match status" value="1"/>
</dbReference>
<dbReference type="PROSITE" id="PS00107">
    <property type="entry name" value="PROTEIN_KINASE_ATP"/>
    <property type="match status" value="1"/>
</dbReference>
<dbReference type="SUPFAM" id="SSF56112">
    <property type="entry name" value="Protein kinase-like (PK-like)"/>
    <property type="match status" value="1"/>
</dbReference>
<dbReference type="Gene3D" id="1.10.8.430">
    <property type="entry name" value="Helical domain of apoptotic protease-activating factors"/>
    <property type="match status" value="1"/>
</dbReference>
<comment type="caution">
    <text evidence="23">The sequence shown here is derived from an EMBL/GenBank/DDBJ whole genome shotgun (WGS) entry which is preliminary data.</text>
</comment>
<accession>A0AAD8RX35</accession>
<feature type="domain" description="WRKY" evidence="22">
    <location>
        <begin position="1384"/>
        <end position="1447"/>
    </location>
</feature>
<dbReference type="Pfam" id="PF23598">
    <property type="entry name" value="LRR_14"/>
    <property type="match status" value="1"/>
</dbReference>
<evidence type="ECO:0000256" key="8">
    <source>
        <dbReference type="ARBA" id="ARBA00022741"/>
    </source>
</evidence>
<keyword evidence="15" id="KW-0238">DNA-binding</keyword>
<evidence type="ECO:0000256" key="20">
    <source>
        <dbReference type="SAM" id="MobiDB-lite"/>
    </source>
</evidence>
<dbReference type="Pfam" id="PF23559">
    <property type="entry name" value="WHD_DRP"/>
    <property type="match status" value="1"/>
</dbReference>
<dbReference type="InterPro" id="IPR008271">
    <property type="entry name" value="Ser/Thr_kinase_AS"/>
</dbReference>
<keyword evidence="17" id="KW-0804">Transcription</keyword>
<dbReference type="InterPro" id="IPR058922">
    <property type="entry name" value="WHD_DRP"/>
</dbReference>
<evidence type="ECO:0000256" key="3">
    <source>
        <dbReference type="ARBA" id="ARBA00008894"/>
    </source>
</evidence>
<evidence type="ECO:0000313" key="24">
    <source>
        <dbReference type="Proteomes" id="UP001231189"/>
    </source>
</evidence>
<keyword evidence="14" id="KW-0175">Coiled coil</keyword>
<evidence type="ECO:0000259" key="22">
    <source>
        <dbReference type="PROSITE" id="PS50811"/>
    </source>
</evidence>
<evidence type="ECO:0000256" key="6">
    <source>
        <dbReference type="ARBA" id="ARBA00022692"/>
    </source>
</evidence>
<dbReference type="PROSITE" id="PS50011">
    <property type="entry name" value="PROTEIN_KINASE_DOM"/>
    <property type="match status" value="1"/>
</dbReference>
<dbReference type="GO" id="GO:0004672">
    <property type="term" value="F:protein kinase activity"/>
    <property type="evidence" value="ECO:0007669"/>
    <property type="project" value="InterPro"/>
</dbReference>
<dbReference type="Gene3D" id="3.40.50.300">
    <property type="entry name" value="P-loop containing nucleotide triphosphate hydrolases"/>
    <property type="match status" value="1"/>
</dbReference>
<dbReference type="SUPFAM" id="SSF118290">
    <property type="entry name" value="WRKY DNA-binding domain"/>
    <property type="match status" value="2"/>
</dbReference>
<dbReference type="InterPro" id="IPR032675">
    <property type="entry name" value="LRR_dom_sf"/>
</dbReference>
<dbReference type="Gene3D" id="1.10.510.10">
    <property type="entry name" value="Transferase(Phosphotransferase) domain 1"/>
    <property type="match status" value="1"/>
</dbReference>
<dbReference type="InterPro" id="IPR041118">
    <property type="entry name" value="Rx_N"/>
</dbReference>